<dbReference type="GO" id="GO:0002098">
    <property type="term" value="P:tRNA wobble uridine modification"/>
    <property type="evidence" value="ECO:0007669"/>
    <property type="project" value="TreeGrafter"/>
</dbReference>
<dbReference type="InterPro" id="IPR005225">
    <property type="entry name" value="Small_GTP-bd"/>
</dbReference>
<dbReference type="GO" id="GO:0030488">
    <property type="term" value="P:tRNA methylation"/>
    <property type="evidence" value="ECO:0007669"/>
    <property type="project" value="TreeGrafter"/>
</dbReference>
<organism evidence="12 13">
    <name type="scientific">Candidatus Monoglobus merdigallinarum</name>
    <dbReference type="NCBI Taxonomy" id="2838698"/>
    <lineage>
        <taxon>Bacteria</taxon>
        <taxon>Bacillati</taxon>
        <taxon>Bacillota</taxon>
        <taxon>Clostridia</taxon>
        <taxon>Monoglobales</taxon>
        <taxon>Monoglobaceae</taxon>
        <taxon>Monoglobus</taxon>
    </lineage>
</organism>
<dbReference type="GO" id="GO:0046872">
    <property type="term" value="F:metal ion binding"/>
    <property type="evidence" value="ECO:0007669"/>
    <property type="project" value="UniProtKB-KW"/>
</dbReference>
<name>A0A9D1PNQ0_9FIRM</name>
<evidence type="ECO:0000256" key="7">
    <source>
        <dbReference type="ARBA" id="ARBA00022958"/>
    </source>
</evidence>
<feature type="domain" description="TrmE-type G" evidence="11">
    <location>
        <begin position="223"/>
        <end position="388"/>
    </location>
</feature>
<keyword evidence="2 9" id="KW-0819">tRNA processing</keyword>
<dbReference type="Pfam" id="PF12631">
    <property type="entry name" value="MnmE_helical"/>
    <property type="match status" value="1"/>
</dbReference>
<evidence type="ECO:0000256" key="9">
    <source>
        <dbReference type="HAMAP-Rule" id="MF_00379"/>
    </source>
</evidence>
<dbReference type="EC" id="3.6.-.-" evidence="9"/>
<dbReference type="PANTHER" id="PTHR42714">
    <property type="entry name" value="TRNA MODIFICATION GTPASE GTPBP3"/>
    <property type="match status" value="1"/>
</dbReference>
<dbReference type="GO" id="GO:0042802">
    <property type="term" value="F:identical protein binding"/>
    <property type="evidence" value="ECO:0007669"/>
    <property type="project" value="UniProtKB-ARBA"/>
</dbReference>
<dbReference type="InterPro" id="IPR006073">
    <property type="entry name" value="GTP-bd"/>
</dbReference>
<feature type="binding site" evidence="9">
    <location>
        <position position="233"/>
    </location>
    <ligand>
        <name>K(+)</name>
        <dbReference type="ChEBI" id="CHEBI:29103"/>
    </ligand>
</feature>
<comment type="similarity">
    <text evidence="1 9 10">Belongs to the TRAFAC class TrmE-Era-EngA-EngB-Septin-like GTPase superfamily. TrmE GTPase family.</text>
</comment>
<dbReference type="Gene3D" id="3.30.1360.120">
    <property type="entry name" value="Probable tRNA modification gtpase trme, domain 1"/>
    <property type="match status" value="1"/>
</dbReference>
<dbReference type="AlphaFoldDB" id="A0A9D1PNQ0"/>
<evidence type="ECO:0000256" key="3">
    <source>
        <dbReference type="ARBA" id="ARBA00022723"/>
    </source>
</evidence>
<dbReference type="InterPro" id="IPR027266">
    <property type="entry name" value="TrmE/GcvT-like"/>
</dbReference>
<evidence type="ECO:0000256" key="6">
    <source>
        <dbReference type="ARBA" id="ARBA00022842"/>
    </source>
</evidence>
<keyword evidence="6 9" id="KW-0460">Magnesium</keyword>
<dbReference type="CDD" id="cd14858">
    <property type="entry name" value="TrmE_N"/>
    <property type="match status" value="1"/>
</dbReference>
<dbReference type="InterPro" id="IPR027368">
    <property type="entry name" value="MnmE_dom2"/>
</dbReference>
<keyword evidence="9" id="KW-0963">Cytoplasm</keyword>
<dbReference type="Gene3D" id="3.40.50.300">
    <property type="entry name" value="P-loop containing nucleotide triphosphate hydrolases"/>
    <property type="match status" value="1"/>
</dbReference>
<evidence type="ECO:0000256" key="10">
    <source>
        <dbReference type="RuleBase" id="RU003313"/>
    </source>
</evidence>
<comment type="caution">
    <text evidence="9">Lacks conserved residue(s) required for the propagation of feature annotation.</text>
</comment>
<evidence type="ECO:0000313" key="12">
    <source>
        <dbReference type="EMBL" id="HIV85179.1"/>
    </source>
</evidence>
<dbReference type="Pfam" id="PF10396">
    <property type="entry name" value="TrmE_N"/>
    <property type="match status" value="1"/>
</dbReference>
<sequence>MKTFDTIAAIATPAGTGGVAIIRISGADSESIAQNIVSAKTNKRLCEFESHKLTLCRIHRAGDSSAELDEALVAVMRAPRSYTGETVVEINCHGGFFAANIILRELLDCGARLAEPGEFTRRAFINGKTDMIGAEAVIDIIESGSGLGLSNAARSLSGALSDKINGIRELIMEITSNISAAADYPDEVDPIDPAGLRSRLKDALDKINALIDGFETGRILRDGIHTVIAGKPNVGKSSLLNAITRSDRAIVTDIPGTTRDTIEEYINIKGASLRLLDTAGIRTDVADRVEQIGVDRALKHISAADLCLFVIDSGCALDEQDRKIAEAVKNKTTIVILNKTDKKPVVTPEMLADTFGFSHSDIVETAIPEGSEPLGIEMIEELIADKFALGEIRSGDVFISNVRQRDSLVKARDSLKLAEESADMPIDFLYIDLEDALSALGEVTGQTIQEEIIDQVFERFCVGK</sequence>
<comment type="subcellular location">
    <subcellularLocation>
        <location evidence="9">Cytoplasm</location>
    </subcellularLocation>
</comment>
<dbReference type="PRINTS" id="PR00326">
    <property type="entry name" value="GTP1OBG"/>
</dbReference>
<dbReference type="Gene3D" id="1.20.120.430">
    <property type="entry name" value="tRNA modification GTPase MnmE domain 2"/>
    <property type="match status" value="1"/>
</dbReference>
<dbReference type="InterPro" id="IPR004520">
    <property type="entry name" value="GTPase_MnmE"/>
</dbReference>
<protein>
    <recommendedName>
        <fullName evidence="9">tRNA modification GTPase MnmE</fullName>
        <ecNumber evidence="9">3.6.-.-</ecNumber>
    </recommendedName>
</protein>
<gene>
    <name evidence="9 12" type="primary">mnmE</name>
    <name evidence="9" type="synonym">trmE</name>
    <name evidence="12" type="ORF">H9900_00015</name>
</gene>
<evidence type="ECO:0000313" key="13">
    <source>
        <dbReference type="Proteomes" id="UP000824162"/>
    </source>
</evidence>
<evidence type="ECO:0000256" key="1">
    <source>
        <dbReference type="ARBA" id="ARBA00011043"/>
    </source>
</evidence>
<proteinExistence type="inferred from homology"/>
<keyword evidence="3 9" id="KW-0479">Metal-binding</keyword>
<dbReference type="Pfam" id="PF01926">
    <property type="entry name" value="MMR_HSR1"/>
    <property type="match status" value="1"/>
</dbReference>
<keyword evidence="7 9" id="KW-0630">Potassium</keyword>
<evidence type="ECO:0000256" key="4">
    <source>
        <dbReference type="ARBA" id="ARBA00022741"/>
    </source>
</evidence>
<dbReference type="InterPro" id="IPR025867">
    <property type="entry name" value="MnmE_helical"/>
</dbReference>
<feature type="binding site" evidence="9">
    <location>
        <position position="23"/>
    </location>
    <ligand>
        <name>(6S)-5-formyl-5,6,7,8-tetrahydrofolate</name>
        <dbReference type="ChEBI" id="CHEBI:57457"/>
    </ligand>
</feature>
<feature type="binding site" evidence="9">
    <location>
        <position position="237"/>
    </location>
    <ligand>
        <name>Mg(2+)</name>
        <dbReference type="ChEBI" id="CHEBI:18420"/>
    </ligand>
</feature>
<dbReference type="FunFam" id="3.30.1360.120:FF:000003">
    <property type="entry name" value="tRNA modification GTPase MnmE"/>
    <property type="match status" value="1"/>
</dbReference>
<dbReference type="GO" id="GO:0005829">
    <property type="term" value="C:cytosol"/>
    <property type="evidence" value="ECO:0007669"/>
    <property type="project" value="TreeGrafter"/>
</dbReference>
<keyword evidence="4 9" id="KW-0547">Nucleotide-binding</keyword>
<feature type="binding site" evidence="9">
    <location>
        <position position="89"/>
    </location>
    <ligand>
        <name>(6S)-5-formyl-5,6,7,8-tetrahydrofolate</name>
        <dbReference type="ChEBI" id="CHEBI:57457"/>
    </ligand>
</feature>
<dbReference type="GO" id="GO:0003924">
    <property type="term" value="F:GTPase activity"/>
    <property type="evidence" value="ECO:0007669"/>
    <property type="project" value="UniProtKB-UniRule"/>
</dbReference>
<dbReference type="SUPFAM" id="SSF52540">
    <property type="entry name" value="P-loop containing nucleoside triphosphate hydrolases"/>
    <property type="match status" value="1"/>
</dbReference>
<dbReference type="InterPro" id="IPR031168">
    <property type="entry name" value="G_TrmE"/>
</dbReference>
<dbReference type="NCBIfam" id="TIGR00231">
    <property type="entry name" value="small_GTP"/>
    <property type="match status" value="1"/>
</dbReference>
<feature type="binding site" evidence="9">
    <location>
        <position position="254"/>
    </location>
    <ligand>
        <name>K(+)</name>
        <dbReference type="ChEBI" id="CHEBI:29103"/>
    </ligand>
</feature>
<evidence type="ECO:0000256" key="8">
    <source>
        <dbReference type="ARBA" id="ARBA00023134"/>
    </source>
</evidence>
<feature type="binding site" evidence="9">
    <location>
        <position position="257"/>
    </location>
    <ligand>
        <name>K(+)</name>
        <dbReference type="ChEBI" id="CHEBI:29103"/>
    </ligand>
</feature>
<dbReference type="EMBL" id="DXIJ01000001">
    <property type="protein sequence ID" value="HIV85179.1"/>
    <property type="molecule type" value="Genomic_DNA"/>
</dbReference>
<keyword evidence="8 9" id="KW-0342">GTP-binding</keyword>
<feature type="binding site" evidence="9">
    <location>
        <position position="252"/>
    </location>
    <ligand>
        <name>K(+)</name>
        <dbReference type="ChEBI" id="CHEBI:29103"/>
    </ligand>
</feature>
<feature type="binding site" evidence="9">
    <location>
        <position position="464"/>
    </location>
    <ligand>
        <name>(6S)-5-formyl-5,6,7,8-tetrahydrofolate</name>
        <dbReference type="ChEBI" id="CHEBI:57457"/>
    </ligand>
</feature>
<feature type="binding site" evidence="9">
    <location>
        <begin position="277"/>
        <end position="280"/>
    </location>
    <ligand>
        <name>GTP</name>
        <dbReference type="ChEBI" id="CHEBI:37565"/>
    </ligand>
</feature>
<reference evidence="12" key="1">
    <citation type="journal article" date="2021" name="PeerJ">
        <title>Extensive microbial diversity within the chicken gut microbiome revealed by metagenomics and culture.</title>
        <authorList>
            <person name="Gilroy R."/>
            <person name="Ravi A."/>
            <person name="Getino M."/>
            <person name="Pursley I."/>
            <person name="Horton D.L."/>
            <person name="Alikhan N.F."/>
            <person name="Baker D."/>
            <person name="Gharbi K."/>
            <person name="Hall N."/>
            <person name="Watson M."/>
            <person name="Adriaenssens E.M."/>
            <person name="Foster-Nyarko E."/>
            <person name="Jarju S."/>
            <person name="Secka A."/>
            <person name="Antonio M."/>
            <person name="Oren A."/>
            <person name="Chaudhuri R.R."/>
            <person name="La Ragione R."/>
            <person name="Hildebrand F."/>
            <person name="Pallen M.J."/>
        </authorList>
    </citation>
    <scope>NUCLEOTIDE SEQUENCE</scope>
    <source>
        <strain evidence="12">5790</strain>
    </source>
</reference>
<dbReference type="GO" id="GO:0005525">
    <property type="term" value="F:GTP binding"/>
    <property type="evidence" value="ECO:0007669"/>
    <property type="project" value="UniProtKB-UniRule"/>
</dbReference>
<dbReference type="HAMAP" id="MF_00379">
    <property type="entry name" value="GTPase_MnmE"/>
    <property type="match status" value="1"/>
</dbReference>
<reference evidence="12" key="2">
    <citation type="submission" date="2021-04" db="EMBL/GenBank/DDBJ databases">
        <authorList>
            <person name="Gilroy R."/>
        </authorList>
    </citation>
    <scope>NUCLEOTIDE SEQUENCE</scope>
    <source>
        <strain evidence="12">5790</strain>
    </source>
</reference>
<dbReference type="PROSITE" id="PS51709">
    <property type="entry name" value="G_TRME"/>
    <property type="match status" value="1"/>
</dbReference>
<dbReference type="InterPro" id="IPR027417">
    <property type="entry name" value="P-loop_NTPase"/>
</dbReference>
<comment type="cofactor">
    <cofactor evidence="9">
        <name>K(+)</name>
        <dbReference type="ChEBI" id="CHEBI:29103"/>
    </cofactor>
    <text evidence="9">Binds 1 potassium ion per subunit.</text>
</comment>
<dbReference type="NCBIfam" id="TIGR00450">
    <property type="entry name" value="mnmE_trmE_thdF"/>
    <property type="match status" value="1"/>
</dbReference>
<keyword evidence="5 9" id="KW-0378">Hydrolase</keyword>
<comment type="function">
    <text evidence="9">Exhibits a very high intrinsic GTPase hydrolysis rate. Involved in the addition of a carboxymethylaminomethyl (cmnm) group at the wobble position (U34) of certain tRNAs, forming tRNA-cmnm(5)s(2)U34.</text>
</comment>
<accession>A0A9D1PNQ0</accession>
<feature type="binding site" evidence="9">
    <location>
        <position position="258"/>
    </location>
    <ligand>
        <name>Mg(2+)</name>
        <dbReference type="ChEBI" id="CHEBI:18420"/>
    </ligand>
</feature>
<dbReference type="Proteomes" id="UP000824162">
    <property type="component" value="Unassembled WGS sequence"/>
</dbReference>
<comment type="subunit">
    <text evidence="9">Homodimer. Heterotetramer of two MnmE and two MnmG subunits.</text>
</comment>
<feature type="binding site" evidence="9">
    <location>
        <begin position="233"/>
        <end position="238"/>
    </location>
    <ligand>
        <name>GTP</name>
        <dbReference type="ChEBI" id="CHEBI:37565"/>
    </ligand>
</feature>
<dbReference type="InterPro" id="IPR018948">
    <property type="entry name" value="GTP-bd_TrmE_N"/>
</dbReference>
<dbReference type="PANTHER" id="PTHR42714:SF2">
    <property type="entry name" value="TRNA MODIFICATION GTPASE GTPBP3, MITOCHONDRIAL"/>
    <property type="match status" value="1"/>
</dbReference>
<evidence type="ECO:0000259" key="11">
    <source>
        <dbReference type="PROSITE" id="PS51709"/>
    </source>
</evidence>
<feature type="binding site" evidence="9">
    <location>
        <position position="128"/>
    </location>
    <ligand>
        <name>(6S)-5-formyl-5,6,7,8-tetrahydrofolate</name>
        <dbReference type="ChEBI" id="CHEBI:57457"/>
    </ligand>
</feature>
<dbReference type="CDD" id="cd04164">
    <property type="entry name" value="trmE"/>
    <property type="match status" value="1"/>
</dbReference>
<feature type="binding site" evidence="9">
    <location>
        <begin position="252"/>
        <end position="258"/>
    </location>
    <ligand>
        <name>GTP</name>
        <dbReference type="ChEBI" id="CHEBI:37565"/>
    </ligand>
</feature>
<evidence type="ECO:0000256" key="2">
    <source>
        <dbReference type="ARBA" id="ARBA00022694"/>
    </source>
</evidence>
<evidence type="ECO:0000256" key="5">
    <source>
        <dbReference type="ARBA" id="ARBA00022801"/>
    </source>
</evidence>
<comment type="caution">
    <text evidence="12">The sequence shown here is derived from an EMBL/GenBank/DDBJ whole genome shotgun (WGS) entry which is preliminary data.</text>
</comment>